<dbReference type="SMART" id="SM00256">
    <property type="entry name" value="FBOX"/>
    <property type="match status" value="1"/>
</dbReference>
<dbReference type="InterPro" id="IPR036047">
    <property type="entry name" value="F-box-like_dom_sf"/>
</dbReference>
<dbReference type="RefSeq" id="XP_037216734.1">
    <property type="nucleotide sequence ID" value="XM_037367340.1"/>
</dbReference>
<feature type="domain" description="F-box" evidence="1">
    <location>
        <begin position="19"/>
        <end position="59"/>
    </location>
</feature>
<dbReference type="CDD" id="cd09917">
    <property type="entry name" value="F-box_SF"/>
    <property type="match status" value="1"/>
</dbReference>
<dbReference type="SUPFAM" id="SSF81383">
    <property type="entry name" value="F-box domain"/>
    <property type="match status" value="1"/>
</dbReference>
<dbReference type="GeneID" id="59349856"/>
<organism evidence="2 3">
    <name type="scientific">Mycena indigotica</name>
    <dbReference type="NCBI Taxonomy" id="2126181"/>
    <lineage>
        <taxon>Eukaryota</taxon>
        <taxon>Fungi</taxon>
        <taxon>Dikarya</taxon>
        <taxon>Basidiomycota</taxon>
        <taxon>Agaricomycotina</taxon>
        <taxon>Agaricomycetes</taxon>
        <taxon>Agaricomycetidae</taxon>
        <taxon>Agaricales</taxon>
        <taxon>Marasmiineae</taxon>
        <taxon>Mycenaceae</taxon>
        <taxon>Mycena</taxon>
    </lineage>
</organism>
<name>A0A8H6S9C7_9AGAR</name>
<protein>
    <submittedName>
        <fullName evidence="2">F-box domain-containing protein</fullName>
    </submittedName>
</protein>
<evidence type="ECO:0000313" key="3">
    <source>
        <dbReference type="Proteomes" id="UP000636479"/>
    </source>
</evidence>
<evidence type="ECO:0000259" key="1">
    <source>
        <dbReference type="SMART" id="SM00256"/>
    </source>
</evidence>
<dbReference type="EMBL" id="JACAZF010000009">
    <property type="protein sequence ID" value="KAF7295371.1"/>
    <property type="molecule type" value="Genomic_DNA"/>
</dbReference>
<comment type="caution">
    <text evidence="2">The sequence shown here is derived from an EMBL/GenBank/DDBJ whole genome shotgun (WGS) entry which is preliminary data.</text>
</comment>
<reference evidence="2" key="1">
    <citation type="submission" date="2020-05" db="EMBL/GenBank/DDBJ databases">
        <title>Mycena genomes resolve the evolution of fungal bioluminescence.</title>
        <authorList>
            <person name="Tsai I.J."/>
        </authorList>
    </citation>
    <scope>NUCLEOTIDE SEQUENCE</scope>
    <source>
        <strain evidence="2">171206Taipei</strain>
    </source>
</reference>
<dbReference type="AlphaFoldDB" id="A0A8H6S9C7"/>
<dbReference type="OrthoDB" id="2322499at2759"/>
<dbReference type="Pfam" id="PF00646">
    <property type="entry name" value="F-box"/>
    <property type="match status" value="1"/>
</dbReference>
<sequence length="550" mass="62717">MVRKKSKLFISNVDGFNMIPLDILCEICNCLFPVDLLSLARTNKSIRNFILNRSNIAIWRAAFANNADAGGPPGCPSYLSEPAWTRVAFDKSCQVCEVALRDDIRHDSVWWEFGGRYCEDCLKQETCKRIPNELRQLVSGVAWDSVFPRIRQGEEYYSSGWYYVKAHQQELLARLSATDDDGLRRKIIAKRQAETARIMQHGKRCRSWAFKQIMNRADEDEKKAEAKADKAEMRRMERIHEIVKRMNDRGWNDEAWMKGGKLLDQLSSYPDILAAKRIATRSQESDDGLVARLSLDKRKFTLTSRLGIFERQRSGLSTINTAQLKIVPRPIDVALIPQVRTLLEGDRDLIELMEELRPTMPQLFKRWEIDALAQVTEHARNCLGLPNAPNPLELAIAIVPCPASCPQKHTYFDKLLQHYCPRLGSQWSNPVPHGTPTDTDSYQEVATSVYSQGPFHASVFRFQSGPVAEGLKNVVKAYGLSPESATFDDMKSQAAGRLLRCLSCDERFRSARRSRQSDISTAPKTWRDAVKHCAQVHYEDDEATEWELCD</sequence>
<dbReference type="InterPro" id="IPR001810">
    <property type="entry name" value="F-box_dom"/>
</dbReference>
<dbReference type="Proteomes" id="UP000636479">
    <property type="component" value="Unassembled WGS sequence"/>
</dbReference>
<evidence type="ECO:0000313" key="2">
    <source>
        <dbReference type="EMBL" id="KAF7295371.1"/>
    </source>
</evidence>
<proteinExistence type="predicted"/>
<gene>
    <name evidence="2" type="ORF">MIND_01076600</name>
</gene>
<accession>A0A8H6S9C7</accession>
<keyword evidence="3" id="KW-1185">Reference proteome</keyword>